<evidence type="ECO:0000313" key="4">
    <source>
        <dbReference type="EMBL" id="TNJ30502.1"/>
    </source>
</evidence>
<keyword evidence="1" id="KW-0040">ANK repeat</keyword>
<dbReference type="PANTHER" id="PTHR24184">
    <property type="entry name" value="SI:CH211-189E2.2"/>
    <property type="match status" value="1"/>
</dbReference>
<reference evidence="4 5" key="1">
    <citation type="submission" date="2019-05" db="EMBL/GenBank/DDBJ databases">
        <title>The compact genome of Giardia muris reveals important steps in the evolution of intestinal protozoan parasites.</title>
        <authorList>
            <person name="Xu F."/>
            <person name="Jimenez-Gonzalez A."/>
            <person name="Einarsson E."/>
            <person name="Astvaldsson A."/>
            <person name="Peirasmaki D."/>
            <person name="Eckmann L."/>
            <person name="Andersson J.O."/>
            <person name="Svard S.G."/>
            <person name="Jerlstrom-Hultqvist J."/>
        </authorList>
    </citation>
    <scope>NUCLEOTIDE SEQUENCE [LARGE SCALE GENOMIC DNA]</scope>
    <source>
        <strain evidence="4 5">Roberts-Thomson</strain>
    </source>
</reference>
<dbReference type="PROSITE" id="PS50088">
    <property type="entry name" value="ANK_REPEAT"/>
    <property type="match status" value="4"/>
</dbReference>
<dbReference type="PANTHER" id="PTHR24184:SF11">
    <property type="entry name" value="ANKYRIN REPEAT AND SOCS BOX CONTAINING 3"/>
    <property type="match status" value="1"/>
</dbReference>
<evidence type="ECO:0000256" key="1">
    <source>
        <dbReference type="PROSITE-ProRule" id="PRU00023"/>
    </source>
</evidence>
<dbReference type="Gene3D" id="1.25.40.20">
    <property type="entry name" value="Ankyrin repeat-containing domain"/>
    <property type="match status" value="5"/>
</dbReference>
<feature type="repeat" description="ANK" evidence="1">
    <location>
        <begin position="276"/>
        <end position="303"/>
    </location>
</feature>
<evidence type="ECO:0000313" key="5">
    <source>
        <dbReference type="Proteomes" id="UP000315496"/>
    </source>
</evidence>
<gene>
    <name evidence="4" type="ORF">GMRT_12709</name>
</gene>
<keyword evidence="2" id="KW-0175">Coiled coil</keyword>
<protein>
    <submittedName>
        <fullName evidence="4">Ankyrin repeat protein 1</fullName>
    </submittedName>
</protein>
<feature type="coiled-coil region" evidence="2">
    <location>
        <begin position="655"/>
        <end position="689"/>
    </location>
</feature>
<evidence type="ECO:0000256" key="2">
    <source>
        <dbReference type="SAM" id="Coils"/>
    </source>
</evidence>
<dbReference type="VEuPathDB" id="GiardiaDB:GMRT_12709"/>
<feature type="repeat" description="ANK" evidence="1">
    <location>
        <begin position="122"/>
        <end position="154"/>
    </location>
</feature>
<dbReference type="EMBL" id="VDLU01000001">
    <property type="protein sequence ID" value="TNJ30502.1"/>
    <property type="molecule type" value="Genomic_DNA"/>
</dbReference>
<accession>A0A4Z1SXK1</accession>
<evidence type="ECO:0000256" key="3">
    <source>
        <dbReference type="SAM" id="MobiDB-lite"/>
    </source>
</evidence>
<keyword evidence="5" id="KW-1185">Reference proteome</keyword>
<organism evidence="4 5">
    <name type="scientific">Giardia muris</name>
    <dbReference type="NCBI Taxonomy" id="5742"/>
    <lineage>
        <taxon>Eukaryota</taxon>
        <taxon>Metamonada</taxon>
        <taxon>Diplomonadida</taxon>
        <taxon>Hexamitidae</taxon>
        <taxon>Giardiinae</taxon>
        <taxon>Giardia</taxon>
    </lineage>
</organism>
<dbReference type="OrthoDB" id="194358at2759"/>
<dbReference type="Proteomes" id="UP000315496">
    <property type="component" value="Chromosome 1"/>
</dbReference>
<name>A0A4Z1SXK1_GIAMU</name>
<feature type="compositionally biased region" description="Polar residues" evidence="3">
    <location>
        <begin position="906"/>
        <end position="921"/>
    </location>
</feature>
<dbReference type="AlphaFoldDB" id="A0A4Z1SXK1"/>
<dbReference type="SMART" id="SM00248">
    <property type="entry name" value="ANK"/>
    <property type="match status" value="14"/>
</dbReference>
<dbReference type="SUPFAM" id="SSF48403">
    <property type="entry name" value="Ankyrin repeat"/>
    <property type="match status" value="2"/>
</dbReference>
<dbReference type="Pfam" id="PF12796">
    <property type="entry name" value="Ank_2"/>
    <property type="match status" value="4"/>
</dbReference>
<feature type="repeat" description="ANK" evidence="1">
    <location>
        <begin position="490"/>
        <end position="522"/>
    </location>
</feature>
<dbReference type="InterPro" id="IPR036770">
    <property type="entry name" value="Ankyrin_rpt-contain_sf"/>
</dbReference>
<proteinExistence type="predicted"/>
<sequence>MSLTALMTAAEYGDADGVRKHIEQARQQYSGYTALMFAATGGHEECTRILAEYESGLRRDDGWTALMLAAYFGRVGCVQLLVTKELRLQDNEGETALIKASREGHIDCVRLLLPEAGLQTKAGWTALMHATRNDNMDCVRLLAESEAKIRTVDGQTALTMALTRTRFKVAALLCTFEGSIAGLTNLMCAALKQDVGGLVAFIGQAKQYCAGHTALMMAAACGYDQLVSGLIDTEAGLVVSHGDNEGYTALMLAAREGHINCVRLLLHAEGGRKAKGGTSALMLAARYGHREAVELLIPQEATIVDDFGKTALFGAAHWGHANCIPILMEREAGLSSANGATALMEAVACGHTDCAHYLLCEAGRQTLDIDDWTGELPAGLTALMIAAHTGNTALVRLLKPFEFGLVDTQNHTAHWYARHALEKPSDLIDSELDRMRAEVARELDREEDALATYRSPPPPKDITPLMHAALIGRLDLLHESLQYAKHQTELGMTALMFAAITGHVECVEALVSQEAQLQDNQGWTALMYASQYGHIGCVKLLLSEATLENNVLQTALDVARVSGRNTLEVSHCGRCADIIQEHLANPLVFSHVEGRIPENNPSTGFEAIVQQAHALCTGILLQMQYYSKDSVFGKNLAHIKFMMDGVATSLDGLLQLEHETEVQRLQLRLDALEDQVAALQAKVVMHETTLNSHLNVQGIPQHQDSLPKEITPPIPFIMDGAQTPLVDRTTPPVEAKDMSLEQLREIIRKADPATIQTLLEQEHSSHSVLPPSSLPPYKSSPLAIAALTEGPPDDPNGYTYRQETRASLSHPDTISDSPLGRVLEIENVEISLDVEKVPENTPPDQKVTTSFIFPVLSQPTISQQFRFGYVPPVSNTGSPIAPAESITEPLVARSSSVPTQGRVPSANISAEQHAKSTIQGI</sequence>
<dbReference type="InterPro" id="IPR002110">
    <property type="entry name" value="Ankyrin_rpt"/>
</dbReference>
<dbReference type="Pfam" id="PF00023">
    <property type="entry name" value="Ank"/>
    <property type="match status" value="1"/>
</dbReference>
<feature type="repeat" description="ANK" evidence="1">
    <location>
        <begin position="245"/>
        <end position="266"/>
    </location>
</feature>
<dbReference type="PROSITE" id="PS50297">
    <property type="entry name" value="ANK_REP_REGION"/>
    <property type="match status" value="2"/>
</dbReference>
<comment type="caution">
    <text evidence="4">The sequence shown here is derived from an EMBL/GenBank/DDBJ whole genome shotgun (WGS) entry which is preliminary data.</text>
</comment>
<feature type="region of interest" description="Disordered" evidence="3">
    <location>
        <begin position="896"/>
        <end position="921"/>
    </location>
</feature>